<dbReference type="Proteomes" id="UP000245207">
    <property type="component" value="Unassembled WGS sequence"/>
</dbReference>
<organism evidence="1 2">
    <name type="scientific">Artemisia annua</name>
    <name type="common">Sweet wormwood</name>
    <dbReference type="NCBI Taxonomy" id="35608"/>
    <lineage>
        <taxon>Eukaryota</taxon>
        <taxon>Viridiplantae</taxon>
        <taxon>Streptophyta</taxon>
        <taxon>Embryophyta</taxon>
        <taxon>Tracheophyta</taxon>
        <taxon>Spermatophyta</taxon>
        <taxon>Magnoliopsida</taxon>
        <taxon>eudicotyledons</taxon>
        <taxon>Gunneridae</taxon>
        <taxon>Pentapetalae</taxon>
        <taxon>asterids</taxon>
        <taxon>campanulids</taxon>
        <taxon>Asterales</taxon>
        <taxon>Asteraceae</taxon>
        <taxon>Asteroideae</taxon>
        <taxon>Anthemideae</taxon>
        <taxon>Artemisiinae</taxon>
        <taxon>Artemisia</taxon>
    </lineage>
</organism>
<dbReference type="AlphaFoldDB" id="A0A2U1KSX6"/>
<sequence length="151" mass="17380">MENSAVIGRWAFIFNKVSSRYIWARWRYWGGRSVSSNQSPWNAIVSSISNLQRKGIDFLAACNRSLGNRMSICFWDEFWCGNQPLKVLFHNVSALDGDKWCKGAQRINISDWNNTLRRVLRGGAEFSQFEGMVGNGLLIPMVFLLHLLKIY</sequence>
<comment type="caution">
    <text evidence="1">The sequence shown here is derived from an EMBL/GenBank/DDBJ whole genome shotgun (WGS) entry which is preliminary data.</text>
</comment>
<evidence type="ECO:0008006" key="3">
    <source>
        <dbReference type="Google" id="ProtNLM"/>
    </source>
</evidence>
<reference evidence="1 2" key="1">
    <citation type="journal article" date="2018" name="Mol. Plant">
        <title>The genome of Artemisia annua provides insight into the evolution of Asteraceae family and artemisinin biosynthesis.</title>
        <authorList>
            <person name="Shen Q."/>
            <person name="Zhang L."/>
            <person name="Liao Z."/>
            <person name="Wang S."/>
            <person name="Yan T."/>
            <person name="Shi P."/>
            <person name="Liu M."/>
            <person name="Fu X."/>
            <person name="Pan Q."/>
            <person name="Wang Y."/>
            <person name="Lv Z."/>
            <person name="Lu X."/>
            <person name="Zhang F."/>
            <person name="Jiang W."/>
            <person name="Ma Y."/>
            <person name="Chen M."/>
            <person name="Hao X."/>
            <person name="Li L."/>
            <person name="Tang Y."/>
            <person name="Lv G."/>
            <person name="Zhou Y."/>
            <person name="Sun X."/>
            <person name="Brodelius P.E."/>
            <person name="Rose J.K.C."/>
            <person name="Tang K."/>
        </authorList>
    </citation>
    <scope>NUCLEOTIDE SEQUENCE [LARGE SCALE GENOMIC DNA]</scope>
    <source>
        <strain evidence="2">cv. Huhao1</strain>
        <tissue evidence="1">Leaf</tissue>
    </source>
</reference>
<dbReference type="OrthoDB" id="1827460at2759"/>
<proteinExistence type="predicted"/>
<dbReference type="EMBL" id="PKPP01014272">
    <property type="protein sequence ID" value="PWA39849.1"/>
    <property type="molecule type" value="Genomic_DNA"/>
</dbReference>
<protein>
    <recommendedName>
        <fullName evidence="3">RNA-directed DNA polymerase, eukaryota, Reverse transcriptase zinc-binding domain protein</fullName>
    </recommendedName>
</protein>
<evidence type="ECO:0000313" key="1">
    <source>
        <dbReference type="EMBL" id="PWA39849.1"/>
    </source>
</evidence>
<evidence type="ECO:0000313" key="2">
    <source>
        <dbReference type="Proteomes" id="UP000245207"/>
    </source>
</evidence>
<accession>A0A2U1KSX6</accession>
<keyword evidence="2" id="KW-1185">Reference proteome</keyword>
<gene>
    <name evidence="1" type="ORF">CTI12_AA568750</name>
</gene>
<name>A0A2U1KSX6_ARTAN</name>